<keyword evidence="3" id="KW-1185">Reference proteome</keyword>
<sequence length="235" mass="25745">MKKIVFLVCMLASSFLSQAEDSIRIMRSLSFGYQYTEFSGLSSQMQTKYDGGAFVLSANEFTICHRLMFGGELGGLKSTPAEDEFMSAKVMQGFGYFNFGYLVVDKSSLMLYPYAGIGAVYSGVTLKNKTAVDFVDPDYIIKSGQKGYFSNAALSFNVGLGLRRNITCSKTDHILQLGLDVGAHITPTKKDFIYNGTRESVESFGSATNVGYYAKFTIGGLMSMACPKMMGCKMK</sequence>
<dbReference type="Proteomes" id="UP000001822">
    <property type="component" value="Chromosome"/>
</dbReference>
<feature type="chain" id="PRO_5026750921" description="Outer membrane protein beta-barrel domain-containing protein" evidence="1">
    <location>
        <begin position="20"/>
        <end position="235"/>
    </location>
</feature>
<gene>
    <name evidence="2" type="ordered locus">CHU_0247</name>
</gene>
<reference evidence="2 3" key="1">
    <citation type="journal article" date="2007" name="Appl. Environ. Microbiol.">
        <title>Genome sequence of the cellulolytic gliding bacterium Cytophaga hutchinsonii.</title>
        <authorList>
            <person name="Xie G."/>
            <person name="Bruce D.C."/>
            <person name="Challacombe J.F."/>
            <person name="Chertkov O."/>
            <person name="Detter J.C."/>
            <person name="Gilna P."/>
            <person name="Han C.S."/>
            <person name="Lucas S."/>
            <person name="Misra M."/>
            <person name="Myers G.L."/>
            <person name="Richardson P."/>
            <person name="Tapia R."/>
            <person name="Thayer N."/>
            <person name="Thompson L.S."/>
            <person name="Brettin T.S."/>
            <person name="Henrissat B."/>
            <person name="Wilson D.B."/>
            <person name="McBride M.J."/>
        </authorList>
    </citation>
    <scope>NUCLEOTIDE SEQUENCE [LARGE SCALE GENOMIC DNA]</scope>
    <source>
        <strain evidence="3">ATCC 33406 / DSM 1761 / CIP 103989 / NBRC 15051 / NCIMB 9469 / D465</strain>
    </source>
</reference>
<keyword evidence="1" id="KW-0732">Signal</keyword>
<protein>
    <recommendedName>
        <fullName evidence="4">Outer membrane protein beta-barrel domain-containing protein</fullName>
    </recommendedName>
</protein>
<feature type="signal peptide" evidence="1">
    <location>
        <begin position="1"/>
        <end position="19"/>
    </location>
</feature>
<dbReference type="KEGG" id="chu:CHU_0247"/>
<dbReference type="AlphaFoldDB" id="A0A6N4SMN9"/>
<evidence type="ECO:0000256" key="1">
    <source>
        <dbReference type="SAM" id="SignalP"/>
    </source>
</evidence>
<evidence type="ECO:0000313" key="3">
    <source>
        <dbReference type="Proteomes" id="UP000001822"/>
    </source>
</evidence>
<organism evidence="2 3">
    <name type="scientific">Cytophaga hutchinsonii (strain ATCC 33406 / DSM 1761 / CIP 103989 / NBRC 15051 / NCIMB 9469 / D465)</name>
    <dbReference type="NCBI Taxonomy" id="269798"/>
    <lineage>
        <taxon>Bacteria</taxon>
        <taxon>Pseudomonadati</taxon>
        <taxon>Bacteroidota</taxon>
        <taxon>Cytophagia</taxon>
        <taxon>Cytophagales</taxon>
        <taxon>Cytophagaceae</taxon>
        <taxon>Cytophaga</taxon>
    </lineage>
</organism>
<accession>A0A6N4SMN9</accession>
<evidence type="ECO:0000313" key="2">
    <source>
        <dbReference type="EMBL" id="ABG57539.1"/>
    </source>
</evidence>
<dbReference type="RefSeq" id="WP_011583655.1">
    <property type="nucleotide sequence ID" value="NC_008255.1"/>
</dbReference>
<dbReference type="EMBL" id="CP000383">
    <property type="protein sequence ID" value="ABG57539.1"/>
    <property type="molecule type" value="Genomic_DNA"/>
</dbReference>
<name>A0A6N4SMN9_CYTH3</name>
<proteinExistence type="predicted"/>
<evidence type="ECO:0008006" key="4">
    <source>
        <dbReference type="Google" id="ProtNLM"/>
    </source>
</evidence>